<dbReference type="EMBL" id="AGUE01000182">
    <property type="protein sequence ID" value="EHK97639.1"/>
    <property type="molecule type" value="Genomic_DNA"/>
</dbReference>
<dbReference type="OrthoDB" id="440553at2759"/>
<protein>
    <submittedName>
        <fullName evidence="1">Uncharacterized protein</fullName>
    </submittedName>
</protein>
<dbReference type="Gene3D" id="1.20.1720.10">
    <property type="entry name" value="Multidrug resistance protein D"/>
    <property type="match status" value="1"/>
</dbReference>
<accession>H0EUT4</accession>
<evidence type="ECO:0000313" key="2">
    <source>
        <dbReference type="Proteomes" id="UP000005446"/>
    </source>
</evidence>
<dbReference type="Proteomes" id="UP000005446">
    <property type="component" value="Unassembled WGS sequence"/>
</dbReference>
<name>H0EUT4_GLAL7</name>
<proteinExistence type="predicted"/>
<evidence type="ECO:0000313" key="1">
    <source>
        <dbReference type="EMBL" id="EHK97639.1"/>
    </source>
</evidence>
<reference evidence="1 2" key="1">
    <citation type="journal article" date="2012" name="Eukaryot. Cell">
        <title>Genome sequence of the fungus Glarea lozoyensis: the first genome sequence of a species from the Helotiaceae family.</title>
        <authorList>
            <person name="Youssar L."/>
            <person name="Gruening B.A."/>
            <person name="Erxleben A."/>
            <person name="Guenther S."/>
            <person name="Huettel W."/>
        </authorList>
    </citation>
    <scope>NUCLEOTIDE SEQUENCE [LARGE SCALE GENOMIC DNA]</scope>
    <source>
        <strain evidence="2">ATCC 74030 / MF5533</strain>
    </source>
</reference>
<dbReference type="SUPFAM" id="SSF103473">
    <property type="entry name" value="MFS general substrate transporter"/>
    <property type="match status" value="1"/>
</dbReference>
<keyword evidence="2" id="KW-1185">Reference proteome</keyword>
<gene>
    <name evidence="1" type="ORF">M7I_6523</name>
</gene>
<sequence length="55" mass="5915">MLRGLQSFGTAALTATCQAVIGDISTPQERKKYIGFFGAISQEMALIAWGTYTSL</sequence>
<organism evidence="1 2">
    <name type="scientific">Glarea lozoyensis (strain ATCC 74030 / MF5533)</name>
    <dbReference type="NCBI Taxonomy" id="1104152"/>
    <lineage>
        <taxon>Eukaryota</taxon>
        <taxon>Fungi</taxon>
        <taxon>Dikarya</taxon>
        <taxon>Ascomycota</taxon>
        <taxon>Pezizomycotina</taxon>
        <taxon>Leotiomycetes</taxon>
        <taxon>Helotiales</taxon>
        <taxon>Helotiaceae</taxon>
        <taxon>Glarea</taxon>
    </lineage>
</organism>
<comment type="caution">
    <text evidence="1">The sequence shown here is derived from an EMBL/GenBank/DDBJ whole genome shotgun (WGS) entry which is preliminary data.</text>
</comment>
<dbReference type="InterPro" id="IPR036259">
    <property type="entry name" value="MFS_trans_sf"/>
</dbReference>
<dbReference type="InParanoid" id="H0EUT4"/>
<dbReference type="AlphaFoldDB" id="H0EUT4"/>
<dbReference type="HOGENOM" id="CLU_3032531_0_0_1"/>